<dbReference type="Pfam" id="PF04542">
    <property type="entry name" value="Sigma70_r2"/>
    <property type="match status" value="1"/>
</dbReference>
<reference evidence="8 9" key="1">
    <citation type="submission" date="2023-09" db="EMBL/GenBank/DDBJ databases">
        <authorList>
            <person name="Qi X."/>
        </authorList>
    </citation>
    <scope>NUCLEOTIDE SEQUENCE [LARGE SCALE GENOMIC DNA]</scope>
    <source>
        <strain evidence="8 9">S1-1</strain>
    </source>
</reference>
<evidence type="ECO:0000256" key="3">
    <source>
        <dbReference type="ARBA" id="ARBA00023082"/>
    </source>
</evidence>
<name>A0ABZ0GKW2_9GAMM</name>
<dbReference type="PANTHER" id="PTHR43133:SF63">
    <property type="entry name" value="RNA POLYMERASE SIGMA FACTOR FECI-RELATED"/>
    <property type="match status" value="1"/>
</dbReference>
<evidence type="ECO:0000313" key="8">
    <source>
        <dbReference type="EMBL" id="WOH36504.1"/>
    </source>
</evidence>
<dbReference type="Proteomes" id="UP001301442">
    <property type="component" value="Chromosome"/>
</dbReference>
<evidence type="ECO:0000313" key="9">
    <source>
        <dbReference type="Proteomes" id="UP001301442"/>
    </source>
</evidence>
<evidence type="ECO:0000256" key="1">
    <source>
        <dbReference type="ARBA" id="ARBA00010641"/>
    </source>
</evidence>
<gene>
    <name evidence="8" type="ORF">RI844_14150</name>
</gene>
<organism evidence="8 9">
    <name type="scientific">Thalassotalea fonticola</name>
    <dbReference type="NCBI Taxonomy" id="3065649"/>
    <lineage>
        <taxon>Bacteria</taxon>
        <taxon>Pseudomonadati</taxon>
        <taxon>Pseudomonadota</taxon>
        <taxon>Gammaproteobacteria</taxon>
        <taxon>Alteromonadales</taxon>
        <taxon>Colwelliaceae</taxon>
        <taxon>Thalassotalea</taxon>
    </lineage>
</organism>
<dbReference type="PANTHER" id="PTHR43133">
    <property type="entry name" value="RNA POLYMERASE ECF-TYPE SIGMA FACTO"/>
    <property type="match status" value="1"/>
</dbReference>
<dbReference type="InterPro" id="IPR036388">
    <property type="entry name" value="WH-like_DNA-bd_sf"/>
</dbReference>
<dbReference type="SUPFAM" id="SSF88659">
    <property type="entry name" value="Sigma3 and sigma4 domains of RNA polymerase sigma factors"/>
    <property type="match status" value="1"/>
</dbReference>
<evidence type="ECO:0000256" key="2">
    <source>
        <dbReference type="ARBA" id="ARBA00023015"/>
    </source>
</evidence>
<dbReference type="RefSeq" id="WP_348395315.1">
    <property type="nucleotide sequence ID" value="NZ_CP136600.1"/>
</dbReference>
<dbReference type="Pfam" id="PF08281">
    <property type="entry name" value="Sigma70_r4_2"/>
    <property type="match status" value="1"/>
</dbReference>
<evidence type="ECO:0000259" key="7">
    <source>
        <dbReference type="Pfam" id="PF08281"/>
    </source>
</evidence>
<keyword evidence="2" id="KW-0805">Transcription regulation</keyword>
<protein>
    <submittedName>
        <fullName evidence="8">RNA polymerase sigma factor</fullName>
    </submittedName>
</protein>
<evidence type="ECO:0000256" key="5">
    <source>
        <dbReference type="SAM" id="MobiDB-lite"/>
    </source>
</evidence>
<dbReference type="InterPro" id="IPR013324">
    <property type="entry name" value="RNA_pol_sigma_r3/r4-like"/>
</dbReference>
<dbReference type="CDD" id="cd06171">
    <property type="entry name" value="Sigma70_r4"/>
    <property type="match status" value="1"/>
</dbReference>
<dbReference type="InterPro" id="IPR039425">
    <property type="entry name" value="RNA_pol_sigma-70-like"/>
</dbReference>
<feature type="domain" description="RNA polymerase sigma factor 70 region 4 type 2" evidence="7">
    <location>
        <begin position="111"/>
        <end position="158"/>
    </location>
</feature>
<dbReference type="EMBL" id="CP136600">
    <property type="protein sequence ID" value="WOH36504.1"/>
    <property type="molecule type" value="Genomic_DNA"/>
</dbReference>
<dbReference type="InterPro" id="IPR013325">
    <property type="entry name" value="RNA_pol_sigma_r2"/>
</dbReference>
<evidence type="ECO:0000259" key="6">
    <source>
        <dbReference type="Pfam" id="PF04542"/>
    </source>
</evidence>
<keyword evidence="9" id="KW-1185">Reference proteome</keyword>
<dbReference type="InterPro" id="IPR013249">
    <property type="entry name" value="RNA_pol_sigma70_r4_t2"/>
</dbReference>
<evidence type="ECO:0000256" key="4">
    <source>
        <dbReference type="ARBA" id="ARBA00023163"/>
    </source>
</evidence>
<comment type="similarity">
    <text evidence="1">Belongs to the sigma-70 factor family. ECF subfamily.</text>
</comment>
<dbReference type="InterPro" id="IPR014284">
    <property type="entry name" value="RNA_pol_sigma-70_dom"/>
</dbReference>
<proteinExistence type="inferred from homology"/>
<keyword evidence="3" id="KW-0731">Sigma factor</keyword>
<dbReference type="Gene3D" id="1.10.1740.10">
    <property type="match status" value="1"/>
</dbReference>
<feature type="region of interest" description="Disordered" evidence="5">
    <location>
        <begin position="173"/>
        <end position="192"/>
    </location>
</feature>
<feature type="domain" description="RNA polymerase sigma-70 region 2" evidence="6">
    <location>
        <begin position="11"/>
        <end position="72"/>
    </location>
</feature>
<sequence length="192" mass="22662">MDKEVKLSDIFMGYRGKIRQIISRIVKRDDIDDLIQETFLRTYQADLKKEIKYVRSYMLTTAKNLALNHIAKWDNKFNDSLEDFTESPVELKSCSFEENFESKERFLFFCRAIEQLPNSVRKCFVLKKVYGFSQKEIAQYLQLSESTVEKHIAKGLLKSVQIMEQMEHVRGRNPVEKDSYISSKGKKKRVIK</sequence>
<accession>A0ABZ0GKW2</accession>
<dbReference type="InterPro" id="IPR007627">
    <property type="entry name" value="RNA_pol_sigma70_r2"/>
</dbReference>
<dbReference type="Gene3D" id="1.10.10.10">
    <property type="entry name" value="Winged helix-like DNA-binding domain superfamily/Winged helix DNA-binding domain"/>
    <property type="match status" value="1"/>
</dbReference>
<dbReference type="NCBIfam" id="TIGR02937">
    <property type="entry name" value="sigma70-ECF"/>
    <property type="match status" value="1"/>
</dbReference>
<keyword evidence="4" id="KW-0804">Transcription</keyword>
<dbReference type="SUPFAM" id="SSF88946">
    <property type="entry name" value="Sigma2 domain of RNA polymerase sigma factors"/>
    <property type="match status" value="1"/>
</dbReference>